<dbReference type="EMBL" id="HE575324">
    <property type="protein sequence ID" value="CCC94803.1"/>
    <property type="molecule type" value="Genomic_DNA"/>
</dbReference>
<feature type="region of interest" description="Disordered" evidence="1">
    <location>
        <begin position="208"/>
        <end position="250"/>
    </location>
</feature>
<proteinExistence type="predicted"/>
<feature type="compositionally biased region" description="Polar residues" evidence="1">
    <location>
        <begin position="220"/>
        <end position="229"/>
    </location>
</feature>
<dbReference type="PANTHER" id="PTHR40682">
    <property type="entry name" value="F5/8 TYPE C DOMAIN CONTAINING PROTEIN"/>
    <property type="match status" value="1"/>
</dbReference>
<sequence length="488" mass="53836">MHEHNWALAEKGARLVEVSSEATHISSSAANILVDRDELLWITGDAPQHVTLKLADSHPPLCYVGWHVWHDYLTNPKTVEVASGESLDEMTAQVVCQAVPGAGTQIWKLPCPIPSHHLYLRLKIVETFGPGPTYLNNVVLFAEDPGSRFRTLRQEERDRAAVDPRNMSSGRVSGLLRELDEDIRLLHPIKAVASKKNMLLYLPKESEATVRPQDDGDATSRISLPQTGKGSPRYDQGSSRHHTQGSVSQRLQDLGTSVNGCVDIPSNFNERLCALEQAVASLTQTMNHQREDLSMIKRLLLQQAAERRRELDRQRNTNTAPSSNHPHAVSRHQVSVDFPEQALRSFVEDVVGPRLHKHAKRTEAHTLATLDGFLKEVVAEMTQSVDERVRFHIQRSSCNNSFSTGCMGSSTADNFKMCSPHVSVGCTDGSKVSGATDCSFPPPHIYAAGPLASSTTNPHTTDAPVLVTRDTSFDTDKAGVRNSVYRSQ</sequence>
<organism evidence="2">
    <name type="scientific">Trypanosoma congolense (strain IL3000)</name>
    <dbReference type="NCBI Taxonomy" id="1068625"/>
    <lineage>
        <taxon>Eukaryota</taxon>
        <taxon>Discoba</taxon>
        <taxon>Euglenozoa</taxon>
        <taxon>Kinetoplastea</taxon>
        <taxon>Metakinetoplastina</taxon>
        <taxon>Trypanosomatida</taxon>
        <taxon>Trypanosomatidae</taxon>
        <taxon>Trypanosoma</taxon>
        <taxon>Nannomonas</taxon>
    </lineage>
</organism>
<dbReference type="AlphaFoldDB" id="G0UZI4"/>
<dbReference type="VEuPathDB" id="TriTrypDB:TcIL3000.11.1880"/>
<name>G0UZI4_TRYCI</name>
<protein>
    <submittedName>
        <fullName evidence="2">Uncharacterized protein</fullName>
    </submittedName>
</protein>
<evidence type="ECO:0000256" key="1">
    <source>
        <dbReference type="SAM" id="MobiDB-lite"/>
    </source>
</evidence>
<gene>
    <name evidence="2" type="ORF">TCIL3000_11_1880</name>
</gene>
<accession>G0UZI4</accession>
<reference evidence="2" key="1">
    <citation type="journal article" date="2012" name="Proc. Natl. Acad. Sci. U.S.A.">
        <title>Antigenic diversity is generated by distinct evolutionary mechanisms in African trypanosome species.</title>
        <authorList>
            <person name="Jackson A.P."/>
            <person name="Berry A."/>
            <person name="Aslett M."/>
            <person name="Allison H.C."/>
            <person name="Burton P."/>
            <person name="Vavrova-Anderson J."/>
            <person name="Brown R."/>
            <person name="Browne H."/>
            <person name="Corton N."/>
            <person name="Hauser H."/>
            <person name="Gamble J."/>
            <person name="Gilderthorp R."/>
            <person name="Marcello L."/>
            <person name="McQuillan J."/>
            <person name="Otto T.D."/>
            <person name="Quail M.A."/>
            <person name="Sanders M.J."/>
            <person name="van Tonder A."/>
            <person name="Ginger M.L."/>
            <person name="Field M.C."/>
            <person name="Barry J.D."/>
            <person name="Hertz-Fowler C."/>
            <person name="Berriman M."/>
        </authorList>
    </citation>
    <scope>NUCLEOTIDE SEQUENCE</scope>
    <source>
        <strain evidence="2">IL3000</strain>
    </source>
</reference>
<feature type="region of interest" description="Disordered" evidence="1">
    <location>
        <begin position="307"/>
        <end position="330"/>
    </location>
</feature>
<feature type="compositionally biased region" description="Polar residues" evidence="1">
    <location>
        <begin position="316"/>
        <end position="325"/>
    </location>
</feature>
<evidence type="ECO:0000313" key="2">
    <source>
        <dbReference type="EMBL" id="CCC94803.1"/>
    </source>
</evidence>
<dbReference type="PANTHER" id="PTHR40682:SF1">
    <property type="entry name" value="CHROMOSOME UNDETERMINED SCAFFOLD_48, WHOLE GENOME SHOTGUN SEQUENCE"/>
    <property type="match status" value="1"/>
</dbReference>